<dbReference type="PROSITE" id="PS50088">
    <property type="entry name" value="ANK_REPEAT"/>
    <property type="match status" value="4"/>
</dbReference>
<dbReference type="PANTHER" id="PTHR24171:SF8">
    <property type="entry name" value="BRCA1-ASSOCIATED RING DOMAIN PROTEIN 1"/>
    <property type="match status" value="1"/>
</dbReference>
<accession>A0AAV2R4J8</accession>
<dbReference type="SMART" id="SM00248">
    <property type="entry name" value="ANK"/>
    <property type="match status" value="5"/>
</dbReference>
<dbReference type="AlphaFoldDB" id="A0AAV2R4J8"/>
<feature type="disulfide bond" evidence="8">
    <location>
        <begin position="7"/>
        <end position="22"/>
    </location>
</feature>
<evidence type="ECO:0000256" key="3">
    <source>
        <dbReference type="ARBA" id="ARBA00022737"/>
    </source>
</evidence>
<feature type="repeat" description="ANK" evidence="7">
    <location>
        <begin position="141"/>
        <end position="173"/>
    </location>
</feature>
<evidence type="ECO:0000256" key="5">
    <source>
        <dbReference type="ARBA" id="ARBA00023157"/>
    </source>
</evidence>
<protein>
    <recommendedName>
        <fullName evidence="10">Pacifastin domain-containing protein</fullName>
    </recommendedName>
</protein>
<sequence>MCAAEQCTEGQPWKNYCNDCICDNGRSICTSRVCTPSTTEQSTGAPATALPPTTALPISPPTTTLPARPAFSGQTLYDAAERGDLELVNKALASGTDVNWKSTGSSYTGSTALHNAVRNHHPSVLRALLDAGANKDAQNDAGSTPISLASFYGHTDLARQLIAEGAAINIPDSVDVAGWYPLHYAVFGDKVAMTELLLRNGADINIPNLNDGDTPLHFVADNNHAAVAGLLLRYGADAWKRNNKGQRPTDIAKAKGYDDLAKTIDKFDG</sequence>
<dbReference type="GO" id="GO:0031436">
    <property type="term" value="C:BRCA1-BARD1 complex"/>
    <property type="evidence" value="ECO:0007669"/>
    <property type="project" value="TreeGrafter"/>
</dbReference>
<evidence type="ECO:0000256" key="4">
    <source>
        <dbReference type="ARBA" id="ARBA00023043"/>
    </source>
</evidence>
<dbReference type="GO" id="GO:0070531">
    <property type="term" value="C:BRCA1-A complex"/>
    <property type="evidence" value="ECO:0007669"/>
    <property type="project" value="TreeGrafter"/>
</dbReference>
<keyword evidence="3" id="KW-0677">Repeat</keyword>
<dbReference type="SUPFAM" id="SSF57283">
    <property type="entry name" value="PMP inhibitors"/>
    <property type="match status" value="1"/>
</dbReference>
<dbReference type="GO" id="GO:0085020">
    <property type="term" value="P:protein K6-linked ubiquitination"/>
    <property type="evidence" value="ECO:0007669"/>
    <property type="project" value="TreeGrafter"/>
</dbReference>
<dbReference type="GO" id="GO:0004842">
    <property type="term" value="F:ubiquitin-protein transferase activity"/>
    <property type="evidence" value="ECO:0007669"/>
    <property type="project" value="TreeGrafter"/>
</dbReference>
<organism evidence="11 12">
    <name type="scientific">Meganyctiphanes norvegica</name>
    <name type="common">Northern krill</name>
    <name type="synonym">Thysanopoda norvegica</name>
    <dbReference type="NCBI Taxonomy" id="48144"/>
    <lineage>
        <taxon>Eukaryota</taxon>
        <taxon>Metazoa</taxon>
        <taxon>Ecdysozoa</taxon>
        <taxon>Arthropoda</taxon>
        <taxon>Crustacea</taxon>
        <taxon>Multicrustacea</taxon>
        <taxon>Malacostraca</taxon>
        <taxon>Eumalacostraca</taxon>
        <taxon>Eucarida</taxon>
        <taxon>Euphausiacea</taxon>
        <taxon>Euphausiidae</taxon>
        <taxon>Meganyctiphanes</taxon>
    </lineage>
</organism>
<evidence type="ECO:0000256" key="7">
    <source>
        <dbReference type="PROSITE-ProRule" id="PRU00023"/>
    </source>
</evidence>
<evidence type="ECO:0000259" key="10">
    <source>
        <dbReference type="PROSITE" id="PS51446"/>
    </source>
</evidence>
<dbReference type="Pfam" id="PF12796">
    <property type="entry name" value="Ank_2"/>
    <property type="match status" value="2"/>
</dbReference>
<feature type="repeat" description="ANK" evidence="7">
    <location>
        <begin position="177"/>
        <end position="209"/>
    </location>
</feature>
<feature type="repeat" description="ANK" evidence="7">
    <location>
        <begin position="108"/>
        <end position="140"/>
    </location>
</feature>
<dbReference type="PRINTS" id="PR01415">
    <property type="entry name" value="ANKYRIN"/>
</dbReference>
<dbReference type="SUPFAM" id="SSF48403">
    <property type="entry name" value="Ankyrin repeat"/>
    <property type="match status" value="1"/>
</dbReference>
<evidence type="ECO:0000256" key="2">
    <source>
        <dbReference type="ARBA" id="ARBA00022525"/>
    </source>
</evidence>
<name>A0AAV2R4J8_MEGNR</name>
<gene>
    <name evidence="11" type="ORF">MNOR_LOCUS20799</name>
</gene>
<feature type="region of interest" description="Disordered" evidence="9">
    <location>
        <begin position="36"/>
        <end position="69"/>
    </location>
</feature>
<evidence type="ECO:0000256" key="1">
    <source>
        <dbReference type="ARBA" id="ARBA00004613"/>
    </source>
</evidence>
<dbReference type="InterPro" id="IPR036770">
    <property type="entry name" value="Ankyrin_rpt-contain_sf"/>
</dbReference>
<evidence type="ECO:0000256" key="6">
    <source>
        <dbReference type="ARBA" id="ARBA00029459"/>
    </source>
</evidence>
<dbReference type="Pfam" id="PF05375">
    <property type="entry name" value="Pacifastin_I"/>
    <property type="match status" value="1"/>
</dbReference>
<keyword evidence="8" id="KW-0646">Protease inhibitor</keyword>
<keyword evidence="4 7" id="KW-0040">ANK repeat</keyword>
<reference evidence="11 12" key="1">
    <citation type="submission" date="2024-05" db="EMBL/GenBank/DDBJ databases">
        <authorList>
            <person name="Wallberg A."/>
        </authorList>
    </citation>
    <scope>NUCLEOTIDE SEQUENCE [LARGE SCALE GENOMIC DNA]</scope>
</reference>
<comment type="subcellular location">
    <subcellularLocation>
        <location evidence="1">Secreted</location>
    </subcellularLocation>
</comment>
<dbReference type="InterPro" id="IPR008037">
    <property type="entry name" value="Pacifastin_dom"/>
</dbReference>
<dbReference type="EMBL" id="CAXKWB010016297">
    <property type="protein sequence ID" value="CAL4115887.1"/>
    <property type="molecule type" value="Genomic_DNA"/>
</dbReference>
<dbReference type="PROSITE" id="PS51446">
    <property type="entry name" value="PACIFASTIN"/>
    <property type="match status" value="1"/>
</dbReference>
<dbReference type="Proteomes" id="UP001497623">
    <property type="component" value="Unassembled WGS sequence"/>
</dbReference>
<dbReference type="PANTHER" id="PTHR24171">
    <property type="entry name" value="ANKYRIN REPEAT DOMAIN-CONTAINING PROTEIN 39-RELATED"/>
    <property type="match status" value="1"/>
</dbReference>
<proteinExistence type="inferred from homology"/>
<keyword evidence="2" id="KW-0964">Secreted</keyword>
<feature type="repeat" description="ANK" evidence="7">
    <location>
        <begin position="211"/>
        <end position="243"/>
    </location>
</feature>
<dbReference type="Gene3D" id="1.25.40.20">
    <property type="entry name" value="Ankyrin repeat-containing domain"/>
    <property type="match status" value="2"/>
</dbReference>
<comment type="caution">
    <text evidence="8">Lacks conserved residue(s) required for the propagation of feature annotation.</text>
</comment>
<comment type="similarity">
    <text evidence="6 8">Belongs to the protease inhibitor I19 family.</text>
</comment>
<evidence type="ECO:0000256" key="8">
    <source>
        <dbReference type="PROSITE-ProRule" id="PRU00776"/>
    </source>
</evidence>
<keyword evidence="5 8" id="KW-1015">Disulfide bond</keyword>
<dbReference type="GO" id="GO:0005576">
    <property type="term" value="C:extracellular region"/>
    <property type="evidence" value="ECO:0007669"/>
    <property type="project" value="UniProtKB-SubCell"/>
</dbReference>
<dbReference type="InterPro" id="IPR036201">
    <property type="entry name" value="Pacifastin_dom_sf"/>
</dbReference>
<dbReference type="GO" id="GO:0004867">
    <property type="term" value="F:serine-type endopeptidase inhibitor activity"/>
    <property type="evidence" value="ECO:0007669"/>
    <property type="project" value="UniProtKB-UniRule"/>
</dbReference>
<feature type="domain" description="Pacifastin" evidence="10">
    <location>
        <begin position="4"/>
        <end position="37"/>
    </location>
</feature>
<evidence type="ECO:0000313" key="11">
    <source>
        <dbReference type="EMBL" id="CAL4115887.1"/>
    </source>
</evidence>
<dbReference type="InterPro" id="IPR002110">
    <property type="entry name" value="Ankyrin_rpt"/>
</dbReference>
<dbReference type="PROSITE" id="PS50297">
    <property type="entry name" value="ANK_REP_REGION"/>
    <property type="match status" value="4"/>
</dbReference>
<evidence type="ECO:0000256" key="9">
    <source>
        <dbReference type="SAM" id="MobiDB-lite"/>
    </source>
</evidence>
<keyword evidence="8" id="KW-0722">Serine protease inhibitor</keyword>
<evidence type="ECO:0000313" key="12">
    <source>
        <dbReference type="Proteomes" id="UP001497623"/>
    </source>
</evidence>
<comment type="caution">
    <text evidence="11">The sequence shown here is derived from an EMBL/GenBank/DDBJ whole genome shotgun (WGS) entry which is preliminary data.</text>
</comment>
<keyword evidence="12" id="KW-1185">Reference proteome</keyword>
<feature type="compositionally biased region" description="Low complexity" evidence="9">
    <location>
        <begin position="43"/>
        <end position="67"/>
    </location>
</feature>